<dbReference type="GO" id="GO:0016052">
    <property type="term" value="P:carbohydrate catabolic process"/>
    <property type="evidence" value="ECO:0007669"/>
    <property type="project" value="TreeGrafter"/>
</dbReference>
<dbReference type="Gene3D" id="3.20.20.80">
    <property type="entry name" value="Glycosidases"/>
    <property type="match status" value="1"/>
</dbReference>
<dbReference type="Gene3D" id="1.10.101.10">
    <property type="entry name" value="PGBD-like superfamily/PGBD"/>
    <property type="match status" value="1"/>
</dbReference>
<dbReference type="Proteomes" id="UP000185696">
    <property type="component" value="Unassembled WGS sequence"/>
</dbReference>
<feature type="chain" id="PRO_5038515501" evidence="2">
    <location>
        <begin position="23"/>
        <end position="345"/>
    </location>
</feature>
<dbReference type="Pfam" id="PF01471">
    <property type="entry name" value="PG_binding_1"/>
    <property type="match status" value="1"/>
</dbReference>
<keyword evidence="2" id="KW-0732">Signal</keyword>
<dbReference type="SUPFAM" id="SSF51445">
    <property type="entry name" value="(Trans)glycosidases"/>
    <property type="match status" value="1"/>
</dbReference>
<dbReference type="GO" id="GO:0003796">
    <property type="term" value="F:lysozyme activity"/>
    <property type="evidence" value="ECO:0007669"/>
    <property type="project" value="InterPro"/>
</dbReference>
<dbReference type="EMBL" id="MSIF01000012">
    <property type="protein sequence ID" value="OLF08367.1"/>
    <property type="molecule type" value="Genomic_DNA"/>
</dbReference>
<proteinExistence type="inferred from homology"/>
<organism evidence="4 5">
    <name type="scientific">Actinophytocola xinjiangensis</name>
    <dbReference type="NCBI Taxonomy" id="485602"/>
    <lineage>
        <taxon>Bacteria</taxon>
        <taxon>Bacillati</taxon>
        <taxon>Actinomycetota</taxon>
        <taxon>Actinomycetes</taxon>
        <taxon>Pseudonocardiales</taxon>
        <taxon>Pseudonocardiaceae</taxon>
    </lineage>
</organism>
<comment type="caution">
    <text evidence="4">The sequence shown here is derived from an EMBL/GenBank/DDBJ whole genome shotgun (WGS) entry which is preliminary data.</text>
</comment>
<feature type="domain" description="Peptidoglycan binding-like" evidence="3">
    <location>
        <begin position="284"/>
        <end position="334"/>
    </location>
</feature>
<sequence>MLAQTLVAAAIAVATPTAVPSAALPPDVVTGIDVSTWQAGIDFARARADGHEFVIVKAGGSQLREGPYTSPHYATQVTGARAAGLRVGHYWVTGDFSTPGQAADHLVNNLVDYRRGDVIALDNEILDDSTRLWTDAEVAAFFTRVHDRIGDHVPWLYMSSSALRAGSWPRTIATGAKLWVASWGANNGSYPGEPNLGGAYPGWSAHQYTSQGTVGGLRVDLNVARPGAFDVVTPGEPAKLPKTTTETDGVPGPVFWQRAQHWLSLEWSYTGPIDGAPGQYTYMALQRAMRGYGYTGPVDGVPGVNTWSAVQRLGAQWGYTGPVDGVMGPNSWRAFARFLNQDVYD</sequence>
<dbReference type="CDD" id="cd00599">
    <property type="entry name" value="GH25_muramidase"/>
    <property type="match status" value="1"/>
</dbReference>
<name>A0A7Z0WIW8_9PSEU</name>
<evidence type="ECO:0000313" key="4">
    <source>
        <dbReference type="EMBL" id="OLF08367.1"/>
    </source>
</evidence>
<evidence type="ECO:0000259" key="3">
    <source>
        <dbReference type="Pfam" id="PF01471"/>
    </source>
</evidence>
<dbReference type="InterPro" id="IPR002477">
    <property type="entry name" value="Peptidoglycan-bd-like"/>
</dbReference>
<dbReference type="AlphaFoldDB" id="A0A7Z0WIW8"/>
<evidence type="ECO:0000256" key="2">
    <source>
        <dbReference type="SAM" id="SignalP"/>
    </source>
</evidence>
<dbReference type="PROSITE" id="PS51904">
    <property type="entry name" value="GLYCOSYL_HYDROL_F25_2"/>
    <property type="match status" value="1"/>
</dbReference>
<accession>A0A7Z0WIW8</accession>
<comment type="similarity">
    <text evidence="1">Belongs to the glycosyl hydrolase 25 family.</text>
</comment>
<dbReference type="InterPro" id="IPR017853">
    <property type="entry name" value="GH"/>
</dbReference>
<evidence type="ECO:0000313" key="5">
    <source>
        <dbReference type="Proteomes" id="UP000185696"/>
    </source>
</evidence>
<evidence type="ECO:0000256" key="1">
    <source>
        <dbReference type="ARBA" id="ARBA00010646"/>
    </source>
</evidence>
<dbReference type="SUPFAM" id="SSF47090">
    <property type="entry name" value="PGBD-like"/>
    <property type="match status" value="1"/>
</dbReference>
<protein>
    <submittedName>
        <fullName evidence="4">Muraminidase</fullName>
    </submittedName>
</protein>
<dbReference type="PANTHER" id="PTHR34135">
    <property type="entry name" value="LYSOZYME"/>
    <property type="match status" value="1"/>
</dbReference>
<reference evidence="4 5" key="1">
    <citation type="submission" date="2016-12" db="EMBL/GenBank/DDBJ databases">
        <title>The draft genome sequence of Actinophytocola xinjiangensis.</title>
        <authorList>
            <person name="Wang W."/>
            <person name="Yuan L."/>
        </authorList>
    </citation>
    <scope>NUCLEOTIDE SEQUENCE [LARGE SCALE GENOMIC DNA]</scope>
    <source>
        <strain evidence="4 5">CGMCC 4.4663</strain>
    </source>
</reference>
<dbReference type="GO" id="GO:0009253">
    <property type="term" value="P:peptidoglycan catabolic process"/>
    <property type="evidence" value="ECO:0007669"/>
    <property type="project" value="InterPro"/>
</dbReference>
<dbReference type="InterPro" id="IPR002053">
    <property type="entry name" value="Glyco_hydro_25"/>
</dbReference>
<dbReference type="PANTHER" id="PTHR34135:SF2">
    <property type="entry name" value="LYSOZYME"/>
    <property type="match status" value="1"/>
</dbReference>
<dbReference type="Pfam" id="PF01183">
    <property type="entry name" value="Glyco_hydro_25"/>
    <property type="match status" value="1"/>
</dbReference>
<gene>
    <name evidence="4" type="ORF">BLA60_23370</name>
</gene>
<dbReference type="GO" id="GO:0016998">
    <property type="term" value="P:cell wall macromolecule catabolic process"/>
    <property type="evidence" value="ECO:0007669"/>
    <property type="project" value="InterPro"/>
</dbReference>
<dbReference type="InterPro" id="IPR036366">
    <property type="entry name" value="PGBDSf"/>
</dbReference>
<keyword evidence="5" id="KW-1185">Reference proteome</keyword>
<feature type="signal peptide" evidence="2">
    <location>
        <begin position="1"/>
        <end position="22"/>
    </location>
</feature>
<dbReference type="RefSeq" id="WP_075135109.1">
    <property type="nucleotide sequence ID" value="NZ_MSIF01000012.1"/>
</dbReference>
<dbReference type="InterPro" id="IPR036365">
    <property type="entry name" value="PGBD-like_sf"/>
</dbReference>